<organism evidence="5 6">
    <name type="scientific">Thalassovita taeanensis</name>
    <dbReference type="NCBI Taxonomy" id="657014"/>
    <lineage>
        <taxon>Bacteria</taxon>
        <taxon>Pseudomonadati</taxon>
        <taxon>Pseudomonadota</taxon>
        <taxon>Alphaproteobacteria</taxon>
        <taxon>Rhodobacterales</taxon>
        <taxon>Roseobacteraceae</taxon>
        <taxon>Thalassovita</taxon>
    </lineage>
</organism>
<feature type="domain" description="Glycosyltransferase 2-like" evidence="4">
    <location>
        <begin position="20"/>
        <end position="129"/>
    </location>
</feature>
<reference evidence="5 6" key="1">
    <citation type="submission" date="2016-10" db="EMBL/GenBank/DDBJ databases">
        <authorList>
            <person name="de Groot N.N."/>
        </authorList>
    </citation>
    <scope>NUCLEOTIDE SEQUENCE [LARGE SCALE GENOMIC DNA]</scope>
    <source>
        <strain evidence="5 6">DSM 22007</strain>
    </source>
</reference>
<dbReference type="Proteomes" id="UP000198634">
    <property type="component" value="Unassembled WGS sequence"/>
</dbReference>
<keyword evidence="6" id="KW-1185">Reference proteome</keyword>
<dbReference type="CDD" id="cd04196">
    <property type="entry name" value="GT_2_like_d"/>
    <property type="match status" value="1"/>
</dbReference>
<dbReference type="GO" id="GO:0016757">
    <property type="term" value="F:glycosyltransferase activity"/>
    <property type="evidence" value="ECO:0007669"/>
    <property type="project" value="UniProtKB-KW"/>
</dbReference>
<name>A0A1H9KYA1_9RHOB</name>
<dbReference type="InterPro" id="IPR029044">
    <property type="entry name" value="Nucleotide-diphossugar_trans"/>
</dbReference>
<evidence type="ECO:0000259" key="4">
    <source>
        <dbReference type="Pfam" id="PF00535"/>
    </source>
</evidence>
<protein>
    <submittedName>
        <fullName evidence="5">Glycosyl transferase family 2</fullName>
    </submittedName>
</protein>
<evidence type="ECO:0000256" key="1">
    <source>
        <dbReference type="ARBA" id="ARBA00006739"/>
    </source>
</evidence>
<dbReference type="PANTHER" id="PTHR43685">
    <property type="entry name" value="GLYCOSYLTRANSFERASE"/>
    <property type="match status" value="1"/>
</dbReference>
<evidence type="ECO:0000256" key="3">
    <source>
        <dbReference type="ARBA" id="ARBA00022679"/>
    </source>
</evidence>
<evidence type="ECO:0000313" key="5">
    <source>
        <dbReference type="EMBL" id="SER03979.1"/>
    </source>
</evidence>
<dbReference type="RefSeq" id="WP_245776453.1">
    <property type="nucleotide sequence ID" value="NZ_FOEP01000021.1"/>
</dbReference>
<gene>
    <name evidence="5" type="ORF">SAMN04488092_12125</name>
</gene>
<dbReference type="Pfam" id="PF00535">
    <property type="entry name" value="Glycos_transf_2"/>
    <property type="match status" value="1"/>
</dbReference>
<dbReference type="SUPFAM" id="SSF53448">
    <property type="entry name" value="Nucleotide-diphospho-sugar transferases"/>
    <property type="match status" value="1"/>
</dbReference>
<dbReference type="EMBL" id="FOEP01000021">
    <property type="protein sequence ID" value="SER03979.1"/>
    <property type="molecule type" value="Genomic_DNA"/>
</dbReference>
<evidence type="ECO:0000313" key="6">
    <source>
        <dbReference type="Proteomes" id="UP000198634"/>
    </source>
</evidence>
<dbReference type="AlphaFoldDB" id="A0A1H9KYA1"/>
<keyword evidence="2" id="KW-0328">Glycosyltransferase</keyword>
<proteinExistence type="inferred from homology"/>
<dbReference type="STRING" id="657014.SAMN04488092_12125"/>
<dbReference type="PANTHER" id="PTHR43685:SF5">
    <property type="entry name" value="GLYCOSYLTRANSFERASE EPSE-RELATED"/>
    <property type="match status" value="1"/>
</dbReference>
<accession>A0A1H9KYA1</accession>
<keyword evidence="3 5" id="KW-0808">Transferase</keyword>
<comment type="similarity">
    <text evidence="1">Belongs to the glycosyltransferase 2 family.</text>
</comment>
<dbReference type="InterPro" id="IPR001173">
    <property type="entry name" value="Glyco_trans_2-like"/>
</dbReference>
<sequence>MTSDLNMPQTDTGAPATIAILLATYNGADNLQEQLDSYLTQTCRPDLLLVSDDGSSDQTWDILTRFANAHPDLPVTLLKGPKRGSAQNFLNLLRQTPDWIDVIALSDQDDVWLPHKLKRGLARLQKAPNPSAPLLYCGRSWECDQDLNNHRLSRGMSRPASFRHALVQNVAGGNTMILNRAALDLVCAASHEARKIVVHDWWLYQIIAGAGGQVLFDEVPQILYRQHGSNLIGANRGFAAKKKRLKMLISGRFRRWNTYNIKALTASSHRLAPENRQLLEQFAHERNRSAPHRLRLVWSAGLYRQGLQGNLSLYLAALLRRI</sequence>
<dbReference type="Gene3D" id="3.90.550.10">
    <property type="entry name" value="Spore Coat Polysaccharide Biosynthesis Protein SpsA, Chain A"/>
    <property type="match status" value="1"/>
</dbReference>
<evidence type="ECO:0000256" key="2">
    <source>
        <dbReference type="ARBA" id="ARBA00022676"/>
    </source>
</evidence>
<dbReference type="InterPro" id="IPR050834">
    <property type="entry name" value="Glycosyltransf_2"/>
</dbReference>